<proteinExistence type="predicted"/>
<reference evidence="1" key="1">
    <citation type="journal article" date="2020" name="Stud. Mycol.">
        <title>101 Dothideomycetes genomes: a test case for predicting lifestyles and emergence of pathogens.</title>
        <authorList>
            <person name="Haridas S."/>
            <person name="Albert R."/>
            <person name="Binder M."/>
            <person name="Bloem J."/>
            <person name="Labutti K."/>
            <person name="Salamov A."/>
            <person name="Andreopoulos B."/>
            <person name="Baker S."/>
            <person name="Barry K."/>
            <person name="Bills G."/>
            <person name="Bluhm B."/>
            <person name="Cannon C."/>
            <person name="Castanera R."/>
            <person name="Culley D."/>
            <person name="Daum C."/>
            <person name="Ezra D."/>
            <person name="Gonzalez J."/>
            <person name="Henrissat B."/>
            <person name="Kuo A."/>
            <person name="Liang C."/>
            <person name="Lipzen A."/>
            <person name="Lutzoni F."/>
            <person name="Magnuson J."/>
            <person name="Mondo S."/>
            <person name="Nolan M."/>
            <person name="Ohm R."/>
            <person name="Pangilinan J."/>
            <person name="Park H.-J."/>
            <person name="Ramirez L."/>
            <person name="Alfaro M."/>
            <person name="Sun H."/>
            <person name="Tritt A."/>
            <person name="Yoshinaga Y."/>
            <person name="Zwiers L.-H."/>
            <person name="Turgeon B."/>
            <person name="Goodwin S."/>
            <person name="Spatafora J."/>
            <person name="Crous P."/>
            <person name="Grigoriev I."/>
        </authorList>
    </citation>
    <scope>NUCLEOTIDE SEQUENCE</scope>
    <source>
        <strain evidence="1">CBS 675.92</strain>
    </source>
</reference>
<organism evidence="1 2">
    <name type="scientific">Byssothecium circinans</name>
    <dbReference type="NCBI Taxonomy" id="147558"/>
    <lineage>
        <taxon>Eukaryota</taxon>
        <taxon>Fungi</taxon>
        <taxon>Dikarya</taxon>
        <taxon>Ascomycota</taxon>
        <taxon>Pezizomycotina</taxon>
        <taxon>Dothideomycetes</taxon>
        <taxon>Pleosporomycetidae</taxon>
        <taxon>Pleosporales</taxon>
        <taxon>Massarineae</taxon>
        <taxon>Massarinaceae</taxon>
        <taxon>Byssothecium</taxon>
    </lineage>
</organism>
<evidence type="ECO:0000313" key="1">
    <source>
        <dbReference type="EMBL" id="KAF1956017.1"/>
    </source>
</evidence>
<keyword evidence="2" id="KW-1185">Reference proteome</keyword>
<gene>
    <name evidence="1" type="ORF">CC80DRAFT_492915</name>
</gene>
<protein>
    <submittedName>
        <fullName evidence="1">Uncharacterized protein</fullName>
    </submittedName>
</protein>
<dbReference type="Proteomes" id="UP000800035">
    <property type="component" value="Unassembled WGS sequence"/>
</dbReference>
<dbReference type="EMBL" id="ML976993">
    <property type="protein sequence ID" value="KAF1956017.1"/>
    <property type="molecule type" value="Genomic_DNA"/>
</dbReference>
<accession>A0A6A5U4F8</accession>
<name>A0A6A5U4F8_9PLEO</name>
<sequence>MRLSKKNGNFRLVYPHQSTHHQSHICLTPPPAYPSQQNIPSSRLLRIPSGA</sequence>
<dbReference type="AlphaFoldDB" id="A0A6A5U4F8"/>
<evidence type="ECO:0000313" key="2">
    <source>
        <dbReference type="Proteomes" id="UP000800035"/>
    </source>
</evidence>